<keyword evidence="3" id="KW-1185">Reference proteome</keyword>
<dbReference type="STRING" id="394193.SAMN04489732_110269"/>
<dbReference type="EMBL" id="FOEF01000010">
    <property type="protein sequence ID" value="SEP46496.1"/>
    <property type="molecule type" value="Genomic_DNA"/>
</dbReference>
<name>A0A1H8Y340_9PSEU</name>
<gene>
    <name evidence="2" type="ORF">SAMN04489732_110269</name>
</gene>
<sequence>MTAVAIELTRRPPDEDEEETPDLTAALDPDAVQFVGETDDLLVMCACSSSSDQPYQ</sequence>
<evidence type="ECO:0000313" key="3">
    <source>
        <dbReference type="Proteomes" id="UP000198582"/>
    </source>
</evidence>
<protein>
    <submittedName>
        <fullName evidence="2">Uncharacterized protein</fullName>
    </submittedName>
</protein>
<dbReference type="RefSeq" id="WP_177231515.1">
    <property type="nucleotide sequence ID" value="NZ_FOEF01000010.1"/>
</dbReference>
<dbReference type="Proteomes" id="UP000198582">
    <property type="component" value="Unassembled WGS sequence"/>
</dbReference>
<organism evidence="2 3">
    <name type="scientific">Amycolatopsis saalfeldensis</name>
    <dbReference type="NCBI Taxonomy" id="394193"/>
    <lineage>
        <taxon>Bacteria</taxon>
        <taxon>Bacillati</taxon>
        <taxon>Actinomycetota</taxon>
        <taxon>Actinomycetes</taxon>
        <taxon>Pseudonocardiales</taxon>
        <taxon>Pseudonocardiaceae</taxon>
        <taxon>Amycolatopsis</taxon>
    </lineage>
</organism>
<accession>A0A1H8Y340</accession>
<proteinExistence type="predicted"/>
<dbReference type="AlphaFoldDB" id="A0A1H8Y340"/>
<evidence type="ECO:0000256" key="1">
    <source>
        <dbReference type="SAM" id="MobiDB-lite"/>
    </source>
</evidence>
<reference evidence="3" key="1">
    <citation type="submission" date="2016-10" db="EMBL/GenBank/DDBJ databases">
        <authorList>
            <person name="Varghese N."/>
            <person name="Submissions S."/>
        </authorList>
    </citation>
    <scope>NUCLEOTIDE SEQUENCE [LARGE SCALE GENOMIC DNA]</scope>
    <source>
        <strain evidence="3">DSM 44993</strain>
    </source>
</reference>
<feature type="region of interest" description="Disordered" evidence="1">
    <location>
        <begin position="1"/>
        <end position="23"/>
    </location>
</feature>
<evidence type="ECO:0000313" key="2">
    <source>
        <dbReference type="EMBL" id="SEP46496.1"/>
    </source>
</evidence>